<keyword evidence="1" id="KW-1133">Transmembrane helix</keyword>
<comment type="subcellular location">
    <subcellularLocation>
        <location evidence="1">Cell membrane</location>
        <topology evidence="1">Multi-pass membrane protein</topology>
    </subcellularLocation>
</comment>
<evidence type="ECO:0000313" key="2">
    <source>
        <dbReference type="EMBL" id="AQP46890.1"/>
    </source>
</evidence>
<keyword evidence="1" id="KW-0472">Membrane</keyword>
<dbReference type="EMBL" id="CP019606">
    <property type="protein sequence ID" value="AQP46890.1"/>
    <property type="molecule type" value="Genomic_DNA"/>
</dbReference>
<reference evidence="3" key="1">
    <citation type="submission" date="2017-02" db="EMBL/GenBank/DDBJ databases">
        <title>Tessaracoccus aquaemaris sp. nov., isolated from the intestine of a Korean rockfish, Sebastes schlegelii, in a marine aquaculture pond.</title>
        <authorList>
            <person name="Tak E.J."/>
            <person name="Bae J.-W."/>
        </authorList>
    </citation>
    <scope>NUCLEOTIDE SEQUENCE [LARGE SCALE GENOMIC DNA]</scope>
    <source>
        <strain evidence="3">NSG39</strain>
    </source>
</reference>
<keyword evidence="3" id="KW-1185">Reference proteome</keyword>
<dbReference type="Pfam" id="PF02592">
    <property type="entry name" value="Vut_1"/>
    <property type="match status" value="1"/>
</dbReference>
<dbReference type="GO" id="GO:0022857">
    <property type="term" value="F:transmembrane transporter activity"/>
    <property type="evidence" value="ECO:0007669"/>
    <property type="project" value="UniProtKB-UniRule"/>
</dbReference>
<dbReference type="HAMAP" id="MF_02088">
    <property type="entry name" value="Q_prec_transport"/>
    <property type="match status" value="1"/>
</dbReference>
<name>A0A1Q2CLF8_9ACTN</name>
<feature type="transmembrane region" description="Helical" evidence="1">
    <location>
        <begin position="90"/>
        <end position="110"/>
    </location>
</feature>
<feature type="transmembrane region" description="Helical" evidence="1">
    <location>
        <begin position="55"/>
        <end position="78"/>
    </location>
</feature>
<dbReference type="GO" id="GO:0005886">
    <property type="term" value="C:plasma membrane"/>
    <property type="evidence" value="ECO:0007669"/>
    <property type="project" value="UniProtKB-SubCell"/>
</dbReference>
<organism evidence="2 3">
    <name type="scientific">Tessaracoccus aquimaris</name>
    <dbReference type="NCBI Taxonomy" id="1332264"/>
    <lineage>
        <taxon>Bacteria</taxon>
        <taxon>Bacillati</taxon>
        <taxon>Actinomycetota</taxon>
        <taxon>Actinomycetes</taxon>
        <taxon>Propionibacteriales</taxon>
        <taxon>Propionibacteriaceae</taxon>
        <taxon>Tessaracoccus</taxon>
    </lineage>
</organism>
<accession>A0A1Q2CLF8</accession>
<dbReference type="Proteomes" id="UP000188145">
    <property type="component" value="Chromosome"/>
</dbReference>
<comment type="function">
    <text evidence="1">Involved in the import of queuosine (Q) precursors, required for Q precursor salvage.</text>
</comment>
<dbReference type="InterPro" id="IPR003744">
    <property type="entry name" value="YhhQ"/>
</dbReference>
<dbReference type="AlphaFoldDB" id="A0A1Q2CLF8"/>
<gene>
    <name evidence="2" type="ORF">BW730_04475</name>
</gene>
<comment type="similarity">
    <text evidence="1">Belongs to the vitamin uptake transporter (VUT/ECF) (TC 2.A.88) family. Q precursor transporter subfamily.</text>
</comment>
<dbReference type="STRING" id="1332264.BW730_04475"/>
<dbReference type="RefSeq" id="WP_077685204.1">
    <property type="nucleotide sequence ID" value="NZ_CP019606.1"/>
</dbReference>
<feature type="transmembrane region" description="Helical" evidence="1">
    <location>
        <begin position="122"/>
        <end position="143"/>
    </location>
</feature>
<sequence>MPPVSDEQQRPRFATRPAGVYDVVVALFCALLLISNVAAVKLIQFGPDVDLLGFPLLPIITDGGALLFPLTYVLGDVLAEVYGWAGARRAIAIGFATSVVASVTFLIVGAAPPAADWGNQEAFVSILGFVPRIVVASLLGYAVGQLLNAWVLVRLKRRTREGSLWARLLGSTVVGEAADTTIFCIVAFAGIITGGTLINYILVGYLYKVAIEALFLPITYQVIKLVKRREPSYAGSVE</sequence>
<keyword evidence="1" id="KW-0812">Transmembrane</keyword>
<dbReference type="NCBIfam" id="TIGR00697">
    <property type="entry name" value="queuosine precursor transporter"/>
    <property type="match status" value="1"/>
</dbReference>
<keyword evidence="1" id="KW-0813">Transport</keyword>
<dbReference type="OrthoDB" id="9805479at2"/>
<dbReference type="KEGG" id="tes:BW730_04475"/>
<evidence type="ECO:0000313" key="3">
    <source>
        <dbReference type="Proteomes" id="UP000188145"/>
    </source>
</evidence>
<protein>
    <recommendedName>
        <fullName evidence="1">Probable queuosine precursor transporter</fullName>
        <shortName evidence="1">Q precursor transporter</shortName>
    </recommendedName>
</protein>
<dbReference type="PANTHER" id="PTHR34300">
    <property type="entry name" value="QUEUOSINE PRECURSOR TRANSPORTER-RELATED"/>
    <property type="match status" value="1"/>
</dbReference>
<dbReference type="PANTHER" id="PTHR34300:SF2">
    <property type="entry name" value="QUEUOSINE PRECURSOR TRANSPORTER-RELATED"/>
    <property type="match status" value="1"/>
</dbReference>
<proteinExistence type="inferred from homology"/>
<feature type="transmembrane region" description="Helical" evidence="1">
    <location>
        <begin position="20"/>
        <end position="43"/>
    </location>
</feature>
<evidence type="ECO:0000256" key="1">
    <source>
        <dbReference type="HAMAP-Rule" id="MF_02088"/>
    </source>
</evidence>
<keyword evidence="1" id="KW-1003">Cell membrane</keyword>